<dbReference type="GO" id="GO:0009116">
    <property type="term" value="P:nucleoside metabolic process"/>
    <property type="evidence" value="ECO:0007669"/>
    <property type="project" value="InterPro"/>
</dbReference>
<dbReference type="PROSITE" id="PS50088">
    <property type="entry name" value="ANK_REPEAT"/>
    <property type="match status" value="9"/>
</dbReference>
<feature type="repeat" description="ANK" evidence="2">
    <location>
        <begin position="861"/>
        <end position="893"/>
    </location>
</feature>
<dbReference type="InterPro" id="IPR053137">
    <property type="entry name" value="NLR-like"/>
</dbReference>
<sequence length="1271" mass="140611">MSCPPREKFQVGWICALPIEAAAAKEMLDENFGMLDEQDITDTNIYALGRIGKHYIVIACLPAGQYGNTAATVVANNMIRTFSKSLRVGLMVGVGGGIPSTTSDIRLGDIVISCPTGTCGGVLQYDLGKVGVDGKFTRTGSLNSPPRSLLAAVNAMRAAEITDDPHYPEYLRNAIRRTRRTQNAFAKPDKQSDRLFQVHYDHLATADNCDACLREWEETRSKREDDEPQPHYGIIASGNSVIKHGKTREQLRLQTGALCFEMEAAGLMLDFPCIVIRGICDYSDSHKNKQWQGYAALAAASYTKELLGYIPVSRVAQESLVTDICRSLDDLNNKVKGTNERLDKAYDQQERHHTEQKVRALTDQQKKCHQVFKISNYEQHKDINPTRAPGTCQWALQDSRYLRWWDSCGNDLLWISADPGCGKSVLSKSLIDNDFQVHSSTISVCYFFFKDNEEQNNLATALNAILHQLFSQQPSLLQHAVPSWEKNGDKLQQETKELWRILLAVISDPTSLKTICVLDALDECRPGDVKQLVQWLKYFHDQTSSSTQQHWLKFLITSRPYDDVQNNFKSITDVFPHIHLQGEQENDQIRQEIDLVVKMKVKELAEILELPADVEQRVQDQLLQMQHRTYLWLCLAIDDIRNKFQESLDPTEVSIKLIPSSVNEAYESILARVPLDQTNTVRLILKIIVSARRPLTIQEMAIALAIGRSRSQTPATTRINPETLIRRIRHLCGLFVFVNNSKIYLIHQTAREFLIKSNIANAPTSGYSFELRDADGEMSQICIRYLRMDDLGCCRKKGKYDIQCFLAYSAEYWADHVRGMSSAQQKEMVNLVYSVYSTTTERLEMWFPIFWKAAMAYSSPPKMNAIHLAAFNGHTHVVELIITTEDTINKKDSSGATALIWASRNGHCETMKMLLENGADINTEGGRYGNALQAASLRGHKRIVQILLDKGADANAQGGHYGNALQAACNRGHEQIVQLLLDKGANVNTQGGRRYGNALQAASEGGHEQIVQILLDKGADVDARGELHGNALQAASLRGHKRIVQLLDKGADANAQGGHYGNALQAACNRGHAQIVQLLLDKGADVNTQGGWHGNSLQAASQGGHGQIVQILLDKGADANAQRHGQIVQILLDKGADANAQSGGRYGNALQAASEGGYEQIVQLLLDKGADVNTQGGHYGNALQAASRGGHGQIGGHYGNALQAASRGGHGQIVQILLDKGADVNARGELYGNALQAASQGGHEQIVQILLDHKLRVDEPSSNRLKLFLNS</sequence>
<feature type="repeat" description="ANK" evidence="2">
    <location>
        <begin position="994"/>
        <end position="1026"/>
    </location>
</feature>
<reference evidence="6 7" key="1">
    <citation type="submission" date="2019-04" db="EMBL/GenBank/DDBJ databases">
        <title>Friends and foes A comparative genomics studyof 23 Aspergillus species from section Flavi.</title>
        <authorList>
            <consortium name="DOE Joint Genome Institute"/>
            <person name="Kjaerbolling I."/>
            <person name="Vesth T."/>
            <person name="Frisvad J.C."/>
            <person name="Nybo J.L."/>
            <person name="Theobald S."/>
            <person name="Kildgaard S."/>
            <person name="Isbrandt T."/>
            <person name="Kuo A."/>
            <person name="Sato A."/>
            <person name="Lyhne E.K."/>
            <person name="Kogle M.E."/>
            <person name="Wiebenga A."/>
            <person name="Kun R.S."/>
            <person name="Lubbers R.J."/>
            <person name="Makela M.R."/>
            <person name="Barry K."/>
            <person name="Chovatia M."/>
            <person name="Clum A."/>
            <person name="Daum C."/>
            <person name="Haridas S."/>
            <person name="He G."/>
            <person name="LaButti K."/>
            <person name="Lipzen A."/>
            <person name="Mondo S."/>
            <person name="Riley R."/>
            <person name="Salamov A."/>
            <person name="Simmons B.A."/>
            <person name="Magnuson J.K."/>
            <person name="Henrissat B."/>
            <person name="Mortensen U.H."/>
            <person name="Larsen T.O."/>
            <person name="Devries R.P."/>
            <person name="Grigoriev I.V."/>
            <person name="Machida M."/>
            <person name="Baker S.E."/>
            <person name="Andersen M.R."/>
        </authorList>
    </citation>
    <scope>NUCLEOTIDE SEQUENCE [LARGE SCALE GENOMIC DNA]</scope>
    <source>
        <strain evidence="6 7">IBT 29228</strain>
    </source>
</reference>
<dbReference type="Pfam" id="PF22939">
    <property type="entry name" value="WHD_GPIID"/>
    <property type="match status" value="1"/>
</dbReference>
<dbReference type="InterPro" id="IPR055497">
    <property type="entry name" value="DUF7069"/>
</dbReference>
<name>A0A5N7AWS9_9EURO</name>
<feature type="repeat" description="ANK" evidence="2">
    <location>
        <begin position="927"/>
        <end position="959"/>
    </location>
</feature>
<dbReference type="Gene3D" id="1.25.40.20">
    <property type="entry name" value="Ankyrin repeat-containing domain"/>
    <property type="match status" value="5"/>
</dbReference>
<evidence type="ECO:0000313" key="7">
    <source>
        <dbReference type="Proteomes" id="UP000326198"/>
    </source>
</evidence>
<dbReference type="SUPFAM" id="SSF53167">
    <property type="entry name" value="Purine and uridine phosphorylases"/>
    <property type="match status" value="1"/>
</dbReference>
<accession>A0A5N7AWS9</accession>
<evidence type="ECO:0000256" key="2">
    <source>
        <dbReference type="PROSITE-ProRule" id="PRU00023"/>
    </source>
</evidence>
<dbReference type="Gene3D" id="3.40.50.300">
    <property type="entry name" value="P-loop containing nucleotide triphosphate hydrolases"/>
    <property type="match status" value="1"/>
</dbReference>
<dbReference type="Pfam" id="PF24883">
    <property type="entry name" value="NPHP3_N"/>
    <property type="match status" value="1"/>
</dbReference>
<dbReference type="Pfam" id="PF23239">
    <property type="entry name" value="DUF7069"/>
    <property type="match status" value="1"/>
</dbReference>
<feature type="domain" description="DUF7069" evidence="4">
    <location>
        <begin position="589"/>
        <end position="644"/>
    </location>
</feature>
<dbReference type="InterPro" id="IPR027417">
    <property type="entry name" value="P-loop_NTPase"/>
</dbReference>
<dbReference type="PRINTS" id="PR01415">
    <property type="entry name" value="ANKYRIN"/>
</dbReference>
<feature type="repeat" description="ANK" evidence="2">
    <location>
        <begin position="960"/>
        <end position="992"/>
    </location>
</feature>
<feature type="repeat" description="ANK" evidence="2">
    <location>
        <begin position="1197"/>
        <end position="1229"/>
    </location>
</feature>
<dbReference type="PANTHER" id="PTHR46082:SF11">
    <property type="entry name" value="AAA+ ATPASE DOMAIN-CONTAINING PROTEIN-RELATED"/>
    <property type="match status" value="1"/>
</dbReference>
<feature type="repeat" description="ANK" evidence="2">
    <location>
        <begin position="1145"/>
        <end position="1177"/>
    </location>
</feature>
<dbReference type="PROSITE" id="PS50297">
    <property type="entry name" value="ANK_REP_REGION"/>
    <property type="match status" value="7"/>
</dbReference>
<feature type="repeat" description="ANK" evidence="2">
    <location>
        <begin position="894"/>
        <end position="926"/>
    </location>
</feature>
<evidence type="ECO:0000256" key="1">
    <source>
        <dbReference type="ARBA" id="ARBA00022737"/>
    </source>
</evidence>
<dbReference type="Proteomes" id="UP000326198">
    <property type="component" value="Unassembled WGS sequence"/>
</dbReference>
<dbReference type="InterPro" id="IPR056884">
    <property type="entry name" value="NPHP3-like_N"/>
</dbReference>
<dbReference type="OrthoDB" id="1577640at2759"/>
<dbReference type="InterPro" id="IPR002110">
    <property type="entry name" value="Ankyrin_rpt"/>
</dbReference>
<dbReference type="PANTHER" id="PTHR46082">
    <property type="entry name" value="ATP/GTP-BINDING PROTEIN-RELATED"/>
    <property type="match status" value="1"/>
</dbReference>
<gene>
    <name evidence="6" type="ORF">BDV26DRAFT_296646</name>
</gene>
<dbReference type="SMART" id="SM00248">
    <property type="entry name" value="ANK"/>
    <property type="match status" value="11"/>
</dbReference>
<evidence type="ECO:0000259" key="4">
    <source>
        <dbReference type="Pfam" id="PF23239"/>
    </source>
</evidence>
<evidence type="ECO:0008006" key="8">
    <source>
        <dbReference type="Google" id="ProtNLM"/>
    </source>
</evidence>
<dbReference type="SUPFAM" id="SSF48403">
    <property type="entry name" value="Ankyrin repeat"/>
    <property type="match status" value="2"/>
</dbReference>
<dbReference type="Gene3D" id="3.40.50.1580">
    <property type="entry name" value="Nucleoside phosphorylase domain"/>
    <property type="match status" value="1"/>
</dbReference>
<keyword evidence="1" id="KW-0677">Repeat</keyword>
<feature type="repeat" description="ANK" evidence="2">
    <location>
        <begin position="1059"/>
        <end position="1091"/>
    </location>
</feature>
<dbReference type="EMBL" id="ML736304">
    <property type="protein sequence ID" value="KAE8373776.1"/>
    <property type="molecule type" value="Genomic_DNA"/>
</dbReference>
<feature type="repeat" description="ANK" evidence="2">
    <location>
        <begin position="1097"/>
        <end position="1124"/>
    </location>
</feature>
<proteinExistence type="predicted"/>
<evidence type="ECO:0000313" key="6">
    <source>
        <dbReference type="EMBL" id="KAE8373776.1"/>
    </source>
</evidence>
<dbReference type="InterPro" id="IPR054471">
    <property type="entry name" value="GPIID_WHD"/>
</dbReference>
<protein>
    <recommendedName>
        <fullName evidence="8">Ankyrin repeat-containing domain protein</fullName>
    </recommendedName>
</protein>
<evidence type="ECO:0000259" key="3">
    <source>
        <dbReference type="Pfam" id="PF22939"/>
    </source>
</evidence>
<keyword evidence="7" id="KW-1185">Reference proteome</keyword>
<dbReference type="AlphaFoldDB" id="A0A5N7AWS9"/>
<dbReference type="Pfam" id="PF12796">
    <property type="entry name" value="Ank_2"/>
    <property type="match status" value="5"/>
</dbReference>
<evidence type="ECO:0000259" key="5">
    <source>
        <dbReference type="Pfam" id="PF24883"/>
    </source>
</evidence>
<keyword evidence="2" id="KW-0040">ANK repeat</keyword>
<feature type="domain" description="GPI inositol-deacylase winged helix" evidence="3">
    <location>
        <begin position="681"/>
        <end position="759"/>
    </location>
</feature>
<dbReference type="InterPro" id="IPR036770">
    <property type="entry name" value="Ankyrin_rpt-contain_sf"/>
</dbReference>
<feature type="domain" description="Nephrocystin 3-like N-terminal" evidence="5">
    <location>
        <begin position="390"/>
        <end position="559"/>
    </location>
</feature>
<dbReference type="GO" id="GO:0003824">
    <property type="term" value="F:catalytic activity"/>
    <property type="evidence" value="ECO:0007669"/>
    <property type="project" value="InterPro"/>
</dbReference>
<dbReference type="InterPro" id="IPR035994">
    <property type="entry name" value="Nucleoside_phosphorylase_sf"/>
</dbReference>
<organism evidence="6 7">
    <name type="scientific">Aspergillus bertholletiae</name>
    <dbReference type="NCBI Taxonomy" id="1226010"/>
    <lineage>
        <taxon>Eukaryota</taxon>
        <taxon>Fungi</taxon>
        <taxon>Dikarya</taxon>
        <taxon>Ascomycota</taxon>
        <taxon>Pezizomycotina</taxon>
        <taxon>Eurotiomycetes</taxon>
        <taxon>Eurotiomycetidae</taxon>
        <taxon>Eurotiales</taxon>
        <taxon>Aspergillaceae</taxon>
        <taxon>Aspergillus</taxon>
        <taxon>Aspergillus subgen. Circumdati</taxon>
    </lineage>
</organism>